<comment type="caution">
    <text evidence="1">The sequence shown here is derived from an EMBL/GenBank/DDBJ whole genome shotgun (WGS) entry which is preliminary data.</text>
</comment>
<evidence type="ECO:0000313" key="2">
    <source>
        <dbReference type="Proteomes" id="UP000320811"/>
    </source>
</evidence>
<gene>
    <name evidence="1" type="ORF">FHW36_101613</name>
</gene>
<name>A0A561Q2V0_9BACT</name>
<evidence type="ECO:0000313" key="1">
    <source>
        <dbReference type="EMBL" id="TWF44692.1"/>
    </source>
</evidence>
<accession>A0A561Q2V0</accession>
<dbReference type="EMBL" id="VIWO01000001">
    <property type="protein sequence ID" value="TWF44692.1"/>
    <property type="molecule type" value="Genomic_DNA"/>
</dbReference>
<dbReference type="AlphaFoldDB" id="A0A561Q2V0"/>
<organism evidence="1 2">
    <name type="scientific">Chitinophaga polysaccharea</name>
    <dbReference type="NCBI Taxonomy" id="1293035"/>
    <lineage>
        <taxon>Bacteria</taxon>
        <taxon>Pseudomonadati</taxon>
        <taxon>Bacteroidota</taxon>
        <taxon>Chitinophagia</taxon>
        <taxon>Chitinophagales</taxon>
        <taxon>Chitinophagaceae</taxon>
        <taxon>Chitinophaga</taxon>
    </lineage>
</organism>
<proteinExistence type="predicted"/>
<keyword evidence="2" id="KW-1185">Reference proteome</keyword>
<protein>
    <recommendedName>
        <fullName evidence="3">AAA domain-containing protein</fullName>
    </recommendedName>
</protein>
<evidence type="ECO:0008006" key="3">
    <source>
        <dbReference type="Google" id="ProtNLM"/>
    </source>
</evidence>
<reference evidence="1 2" key="1">
    <citation type="submission" date="2019-06" db="EMBL/GenBank/DDBJ databases">
        <title>Sorghum-associated microbial communities from plants grown in Nebraska, USA.</title>
        <authorList>
            <person name="Schachtman D."/>
        </authorList>
    </citation>
    <scope>NUCLEOTIDE SEQUENCE [LARGE SCALE GENOMIC DNA]</scope>
    <source>
        <strain evidence="1 2">1209</strain>
    </source>
</reference>
<dbReference type="RefSeq" id="WP_145662001.1">
    <property type="nucleotide sequence ID" value="NZ_VIWO01000001.1"/>
</dbReference>
<dbReference type="OrthoDB" id="673813at2"/>
<sequence length="180" mass="20908">MNFNPKKLFVIVGYPHTGKTKTLQQIFQRRLFFPFKQPIQAPSLGAAPFIVVNNSDTNHRSDDQLARIRSALHFHTETDTSFLIPASLVFDDSIRDMKGILAYLNRSGLDVHYLVLRNSWFDKHVISDDDLLLLEQHVENGTIHILDRLVTQSKLRFDERVKEIEALMRTVVESRVRYCE</sequence>
<dbReference type="Proteomes" id="UP000320811">
    <property type="component" value="Unassembled WGS sequence"/>
</dbReference>